<dbReference type="EMBL" id="JAJUOS010000006">
    <property type="protein sequence ID" value="MCE5973640.1"/>
    <property type="molecule type" value="Genomic_DNA"/>
</dbReference>
<dbReference type="Pfam" id="PF00814">
    <property type="entry name" value="TsaD"/>
    <property type="match status" value="1"/>
</dbReference>
<dbReference type="Proteomes" id="UP001521181">
    <property type="component" value="Unassembled WGS sequence"/>
</dbReference>
<dbReference type="InterPro" id="IPR000905">
    <property type="entry name" value="Gcp-like_dom"/>
</dbReference>
<dbReference type="SUPFAM" id="SSF53067">
    <property type="entry name" value="Actin-like ATPase domain"/>
    <property type="match status" value="2"/>
</dbReference>
<keyword evidence="2" id="KW-0808">Transferase</keyword>
<proteinExistence type="predicted"/>
<evidence type="ECO:0000313" key="2">
    <source>
        <dbReference type="EMBL" id="MCE5973640.1"/>
    </source>
</evidence>
<dbReference type="PANTHER" id="PTHR11735:SF11">
    <property type="entry name" value="TRNA THREONYLCARBAMOYLADENOSINE BIOSYNTHESIS PROTEIN TSAB"/>
    <property type="match status" value="1"/>
</dbReference>
<dbReference type="InterPro" id="IPR022496">
    <property type="entry name" value="T6A_TsaB"/>
</dbReference>
<dbReference type="InterPro" id="IPR043129">
    <property type="entry name" value="ATPase_NBD"/>
</dbReference>
<comment type="caution">
    <text evidence="2">The sequence shown here is derived from an EMBL/GenBank/DDBJ whole genome shotgun (WGS) entry which is preliminary data.</text>
</comment>
<accession>A0ABS8Z116</accession>
<keyword evidence="2" id="KW-0012">Acyltransferase</keyword>
<organism evidence="2 3">
    <name type="scientific">Rhodobacter flavimaris</name>
    <dbReference type="NCBI Taxonomy" id="2907145"/>
    <lineage>
        <taxon>Bacteria</taxon>
        <taxon>Pseudomonadati</taxon>
        <taxon>Pseudomonadota</taxon>
        <taxon>Alphaproteobacteria</taxon>
        <taxon>Rhodobacterales</taxon>
        <taxon>Rhodobacter group</taxon>
        <taxon>Rhodobacter</taxon>
    </lineage>
</organism>
<dbReference type="GO" id="GO:0061711">
    <property type="term" value="F:tRNA N(6)-L-threonylcarbamoyladenine synthase activity"/>
    <property type="evidence" value="ECO:0007669"/>
    <property type="project" value="UniProtKB-EC"/>
</dbReference>
<protein>
    <submittedName>
        <fullName evidence="2">tRNA (Adenosine(37)-N6)-threonylcarbamoyltransferase complex dimerization subunit type 1 TsaB</fullName>
        <ecNumber evidence="2">2.3.1.234</ecNumber>
    </submittedName>
</protein>
<gene>
    <name evidence="2" type="primary">tsaB</name>
    <name evidence="2" type="ORF">LZA78_09125</name>
</gene>
<reference evidence="2 3" key="1">
    <citation type="submission" date="2021-12" db="EMBL/GenBank/DDBJ databases">
        <title>Sinirhodobacter sp. WL0062 is a bacterium isolated from seawater.</title>
        <authorList>
            <person name="Wang L."/>
            <person name="He W."/>
            <person name="Zhang D.-F."/>
        </authorList>
    </citation>
    <scope>NUCLEOTIDE SEQUENCE [LARGE SCALE GENOMIC DNA]</scope>
    <source>
        <strain evidence="2 3">WL0062</strain>
    </source>
</reference>
<dbReference type="EC" id="2.3.1.234" evidence="2"/>
<dbReference type="Gene3D" id="3.30.420.40">
    <property type="match status" value="2"/>
</dbReference>
<sequence length="218" mass="22192">MPADALVLGFDTSAAHCAAALLRGERCIAQRSEEMGRGQAERLMPLIEELLAEAGVSWRDLDAIGVGIGPGNFTGVRISVAAARGLALSLGIPAHGVSRFDSEVLGTDDPVMVALDARQGKIYLQSFLNGVATSAPALEPLDGLAAPATPVIGDAAASMAEATGATALRAARYPIAEAIARIAAKRLASGAPAPRPAPLYMRAADAAPPSDPPPVILD</sequence>
<dbReference type="RefSeq" id="WP_233676629.1">
    <property type="nucleotide sequence ID" value="NZ_JAJUOS010000006.1"/>
</dbReference>
<evidence type="ECO:0000259" key="1">
    <source>
        <dbReference type="Pfam" id="PF00814"/>
    </source>
</evidence>
<dbReference type="CDD" id="cd24032">
    <property type="entry name" value="ASKHA_NBD_TsaB"/>
    <property type="match status" value="1"/>
</dbReference>
<dbReference type="PANTHER" id="PTHR11735">
    <property type="entry name" value="TRNA N6-ADENOSINE THREONYLCARBAMOYLTRANSFERASE"/>
    <property type="match status" value="1"/>
</dbReference>
<keyword evidence="3" id="KW-1185">Reference proteome</keyword>
<name>A0ABS8Z116_9RHOB</name>
<dbReference type="NCBIfam" id="TIGR03725">
    <property type="entry name" value="T6A_YeaZ"/>
    <property type="match status" value="1"/>
</dbReference>
<evidence type="ECO:0000313" key="3">
    <source>
        <dbReference type="Proteomes" id="UP001521181"/>
    </source>
</evidence>
<feature type="domain" description="Gcp-like" evidence="1">
    <location>
        <begin position="36"/>
        <end position="134"/>
    </location>
</feature>